<dbReference type="AlphaFoldDB" id="A0A4R6JDE5"/>
<dbReference type="Gene3D" id="3.40.50.1820">
    <property type="entry name" value="alpha/beta hydrolase"/>
    <property type="match status" value="1"/>
</dbReference>
<dbReference type="Proteomes" id="UP000295388">
    <property type="component" value="Unassembled WGS sequence"/>
</dbReference>
<reference evidence="3 4" key="1">
    <citation type="submission" date="2019-03" db="EMBL/GenBank/DDBJ databases">
        <title>Genomic Encyclopedia of Type Strains, Phase III (KMG-III): the genomes of soil and plant-associated and newly described type strains.</title>
        <authorList>
            <person name="Whitman W."/>
        </authorList>
    </citation>
    <scope>NUCLEOTIDE SEQUENCE [LARGE SCALE GENOMIC DNA]</scope>
    <source>
        <strain evidence="3 4">VKM Ac-2527</strain>
    </source>
</reference>
<dbReference type="GO" id="GO:0004252">
    <property type="term" value="F:serine-type endopeptidase activity"/>
    <property type="evidence" value="ECO:0007669"/>
    <property type="project" value="TreeGrafter"/>
</dbReference>
<evidence type="ECO:0000256" key="1">
    <source>
        <dbReference type="ARBA" id="ARBA00022801"/>
    </source>
</evidence>
<protein>
    <submittedName>
        <fullName evidence="3">Dipeptidyl aminopeptidase/acylaminoacyl peptidase</fullName>
    </submittedName>
</protein>
<evidence type="ECO:0000313" key="4">
    <source>
        <dbReference type="Proteomes" id="UP000295388"/>
    </source>
</evidence>
<dbReference type="Gene3D" id="2.120.10.30">
    <property type="entry name" value="TolB, C-terminal domain"/>
    <property type="match status" value="1"/>
</dbReference>
<keyword evidence="3" id="KW-0031">Aminopeptidase</keyword>
<dbReference type="PANTHER" id="PTHR42776:SF27">
    <property type="entry name" value="DIPEPTIDYL PEPTIDASE FAMILY MEMBER 6"/>
    <property type="match status" value="1"/>
</dbReference>
<sequence>MLQTLLALPSLVAFDIDGEGRLLLGYDGSGVRQVHEIGADGSWRTLTALDERVVNAKYVPGSREVIVEHDTGGDERGQLSILDLDGDVPELKPLVHDPAYFHHLIAARPGRVLFTTNRRNEIDFGLIALDLGSGLETVLYDGGGYLIDVVPSPDDRWVLITRAGGPANSQQAMLVETATGRITEITSFDDQVCLGASSWLPDSTGLLLSGDFDRDRLAVFRYDLATAALTSVVADDARDLTGWASPEGDHLLVGANEDGAVTLALHHLDGRPIAPIELPPGGCGAILVDSNPVWSEDGNHVVITYSSPVEPQYVIRYAVVGGDTFAVRAPDAPSLPAGLEHPTTHRVPSFDGEPVPLFLYRPVDGGDGSAVVLVHGGPEWQASRIWNPLIAGLVEQGHTVLVPNVRGSSGYGKRWYSLDDRDLRLDSVRDLAAIHAWLPTIGLDQDRVALWGGSYGGYMVLAGLAFQPKLWTAGVDIVGIASLVTFLENTSAYRRVMREREYGFLATDREFLELASPLNQVDAIEAPLFVIHGANDPRVPLSEASQITDALARRGVICQLLVYPDEGHGLAKRKNRLDAYPQAFAFLKDQLAQR</sequence>
<dbReference type="PANTHER" id="PTHR42776">
    <property type="entry name" value="SERINE PEPTIDASE S9 FAMILY MEMBER"/>
    <property type="match status" value="1"/>
</dbReference>
<keyword evidence="4" id="KW-1185">Reference proteome</keyword>
<comment type="caution">
    <text evidence="3">The sequence shown here is derived from an EMBL/GenBank/DDBJ whole genome shotgun (WGS) entry which is preliminary data.</text>
</comment>
<keyword evidence="1" id="KW-0378">Hydrolase</keyword>
<dbReference type="OrthoDB" id="9765647at2"/>
<dbReference type="InterPro" id="IPR011042">
    <property type="entry name" value="6-blade_b-propeller_TolB-like"/>
</dbReference>
<dbReference type="GO" id="GO:0004177">
    <property type="term" value="F:aminopeptidase activity"/>
    <property type="evidence" value="ECO:0007669"/>
    <property type="project" value="UniProtKB-KW"/>
</dbReference>
<evidence type="ECO:0000259" key="2">
    <source>
        <dbReference type="Pfam" id="PF00326"/>
    </source>
</evidence>
<dbReference type="GO" id="GO:0006508">
    <property type="term" value="P:proteolysis"/>
    <property type="evidence" value="ECO:0007669"/>
    <property type="project" value="InterPro"/>
</dbReference>
<feature type="domain" description="Peptidase S9 prolyl oligopeptidase catalytic" evidence="2">
    <location>
        <begin position="393"/>
        <end position="592"/>
    </location>
</feature>
<gene>
    <name evidence="3" type="ORF">EV643_13064</name>
</gene>
<dbReference type="RefSeq" id="WP_133805154.1">
    <property type="nucleotide sequence ID" value="NZ_SNWQ01000030.1"/>
</dbReference>
<keyword evidence="3" id="KW-0645">Protease</keyword>
<dbReference type="Pfam" id="PF00326">
    <property type="entry name" value="Peptidase_S9"/>
    <property type="match status" value="1"/>
</dbReference>
<dbReference type="InterPro" id="IPR001375">
    <property type="entry name" value="Peptidase_S9_cat"/>
</dbReference>
<organism evidence="3 4">
    <name type="scientific">Kribbella caucasensis</name>
    <dbReference type="NCBI Taxonomy" id="2512215"/>
    <lineage>
        <taxon>Bacteria</taxon>
        <taxon>Bacillati</taxon>
        <taxon>Actinomycetota</taxon>
        <taxon>Actinomycetes</taxon>
        <taxon>Propionibacteriales</taxon>
        <taxon>Kribbellaceae</taxon>
        <taxon>Kribbella</taxon>
    </lineage>
</organism>
<dbReference type="SUPFAM" id="SSF82171">
    <property type="entry name" value="DPP6 N-terminal domain-like"/>
    <property type="match status" value="1"/>
</dbReference>
<proteinExistence type="predicted"/>
<dbReference type="InterPro" id="IPR029058">
    <property type="entry name" value="AB_hydrolase_fold"/>
</dbReference>
<evidence type="ECO:0000313" key="3">
    <source>
        <dbReference type="EMBL" id="TDO33880.1"/>
    </source>
</evidence>
<dbReference type="SUPFAM" id="SSF53474">
    <property type="entry name" value="alpha/beta-Hydrolases"/>
    <property type="match status" value="1"/>
</dbReference>
<accession>A0A4R6JDE5</accession>
<dbReference type="EMBL" id="SNWQ01000030">
    <property type="protein sequence ID" value="TDO33880.1"/>
    <property type="molecule type" value="Genomic_DNA"/>
</dbReference>
<name>A0A4R6JDE5_9ACTN</name>